<keyword evidence="3" id="KW-0808">Transferase</keyword>
<dbReference type="InterPro" id="IPR033467">
    <property type="entry name" value="Tesmin/TSO1-like_CXC"/>
</dbReference>
<dbReference type="GeneID" id="101511861"/>
<keyword evidence="7" id="KW-0175">Coiled coil</keyword>
<dbReference type="InterPro" id="IPR025778">
    <property type="entry name" value="Hist-Lys_N-MeTrfase_plant"/>
</dbReference>
<comment type="subcellular location">
    <subcellularLocation>
        <location evidence="1">Nucleus</location>
    </subcellularLocation>
</comment>
<keyword evidence="11" id="KW-1185">Reference proteome</keyword>
<gene>
    <name evidence="12" type="primary">LOC101511861</name>
</gene>
<evidence type="ECO:0000259" key="10">
    <source>
        <dbReference type="PROSITE" id="PS51633"/>
    </source>
</evidence>
<dbReference type="STRING" id="3827.A0A1S2Z4R7"/>
<dbReference type="Pfam" id="PF18264">
    <property type="entry name" value="preSET_CXC"/>
    <property type="match status" value="1"/>
</dbReference>
<sequence>MVPRCAKPNQSMQEQHVEAATNDRQTLVNKINLLKEKIQEERIRSIKDKLKRNGKNLKCALSSIMTIVLRNDSFQIEETTFQMLSSRVDHPLYKLSGFPKGLRKNDHINNEDLSFEKSIKLPYIERVPPYTFWLHLVRNERMTKDQSFAARRNIYYEQRGGEALVCSDTDEELKENREVKHDFSHGEDQIIWMAFEEHNLTKEVLSIVQSYIGGTNSEIEERYKYLKEKDQHSKESIEDGYINIDICLEKSLSAALNTFDHLLCRRCLIFDCPLHGCSQPLVYPSEKQQIWNEPEGDRKPCSDHCYLQLMDANLCSKNSTQENIDEILTLSNTEECGNQSKAILEKETCNYGTKPSTAEVNCLLDLNLDVDVSESEGKEKEVPYEIETKQLSNSMEKLFNDMHSNSNWKPLEKDLYLKGIEMFGRNSCLIFRNLLSGFKTCMEIASYMYAEGSMPYGSMDENGKFDTKGTDHEMPSNSRSFRRKGKSKKLKYCTKSPGLPSMWRRISEGKDEPYKHYTPCGCEGMCGKQCPCLLKGSCCEKYCGCGKQCRNRFRGCHCVKSQCRSRQCPCFAAARECDPDVCRSCWISCGDGSLGEPPHRGDGLCENMKLLLRKKQRILLAKSNVAGWGAFLKNPANKNDFLGEYTGEVISYTEAEKRSKLYERADFSFLFDLDDQCVLDAYRKGDKLKFANHSSKPNCYARIMHVGGDYRVGIFAKERIEAGEELFYDYHFKDNHRPPAWFLKLSSNNNNNNNNNTSKRKESTDSLGKPKKRDSR</sequence>
<proteinExistence type="predicted"/>
<name>A0A1S2Z4R7_CICAR</name>
<dbReference type="GO" id="GO:0032259">
    <property type="term" value="P:methylation"/>
    <property type="evidence" value="ECO:0007669"/>
    <property type="project" value="UniProtKB-KW"/>
</dbReference>
<dbReference type="GO" id="GO:0140951">
    <property type="term" value="F:histone H3K27 trimethyltransferase activity"/>
    <property type="evidence" value="ECO:0007669"/>
    <property type="project" value="UniProtKB-EC"/>
</dbReference>
<dbReference type="Proteomes" id="UP000087171">
    <property type="component" value="Unplaced"/>
</dbReference>
<evidence type="ECO:0000256" key="4">
    <source>
        <dbReference type="ARBA" id="ARBA00022691"/>
    </source>
</evidence>
<dbReference type="KEGG" id="cam:101511861"/>
<dbReference type="GO" id="GO:0050793">
    <property type="term" value="P:regulation of developmental process"/>
    <property type="evidence" value="ECO:0007669"/>
    <property type="project" value="UniProtKB-ARBA"/>
</dbReference>
<dbReference type="OrthoDB" id="6141102at2759"/>
<keyword evidence="5" id="KW-0539">Nucleus</keyword>
<evidence type="ECO:0000256" key="8">
    <source>
        <dbReference type="SAM" id="MobiDB-lite"/>
    </source>
</evidence>
<evidence type="ECO:0000256" key="6">
    <source>
        <dbReference type="ARBA" id="ARBA00048568"/>
    </source>
</evidence>
<dbReference type="PROSITE" id="PS51576">
    <property type="entry name" value="SAM_MT43_EZ"/>
    <property type="match status" value="1"/>
</dbReference>
<evidence type="ECO:0000256" key="5">
    <source>
        <dbReference type="ARBA" id="ARBA00023242"/>
    </source>
</evidence>
<dbReference type="InterPro" id="IPR058609">
    <property type="entry name" value="HTH_CLF-like"/>
</dbReference>
<reference evidence="12" key="1">
    <citation type="submission" date="2025-08" db="UniProtKB">
        <authorList>
            <consortium name="RefSeq"/>
        </authorList>
    </citation>
    <scope>IDENTIFICATION</scope>
    <source>
        <tissue evidence="12">Etiolated seedlings</tissue>
    </source>
</reference>
<keyword evidence="4" id="KW-0949">S-adenosyl-L-methionine</keyword>
<dbReference type="PaxDb" id="3827-XP_004515047.1"/>
<evidence type="ECO:0000313" key="11">
    <source>
        <dbReference type="Proteomes" id="UP000087171"/>
    </source>
</evidence>
<dbReference type="GO" id="GO:0031519">
    <property type="term" value="C:PcG protein complex"/>
    <property type="evidence" value="ECO:0007669"/>
    <property type="project" value="InterPro"/>
</dbReference>
<feature type="domain" description="CXC" evidence="10">
    <location>
        <begin position="503"/>
        <end position="602"/>
    </location>
</feature>
<dbReference type="PANTHER" id="PTHR45747:SF14">
    <property type="entry name" value="HISTONE-LYSINE N-METHYLTRANSFERASE EZA1"/>
    <property type="match status" value="1"/>
</dbReference>
<dbReference type="PROSITE" id="PS50280">
    <property type="entry name" value="SET"/>
    <property type="match status" value="1"/>
</dbReference>
<dbReference type="Pfam" id="PF25996">
    <property type="entry name" value="HTH_CLF_N"/>
    <property type="match status" value="1"/>
</dbReference>
<dbReference type="FunFam" id="2.170.270.10:FF:000001">
    <property type="entry name" value="Putative histone-lysine N-methyltransferase EZH2"/>
    <property type="match status" value="1"/>
</dbReference>
<dbReference type="InterPro" id="IPR001214">
    <property type="entry name" value="SET_dom"/>
</dbReference>
<evidence type="ECO:0000256" key="7">
    <source>
        <dbReference type="SAM" id="Coils"/>
    </source>
</evidence>
<dbReference type="InterPro" id="IPR046341">
    <property type="entry name" value="SET_dom_sf"/>
</dbReference>
<evidence type="ECO:0000256" key="2">
    <source>
        <dbReference type="ARBA" id="ARBA00022603"/>
    </source>
</evidence>
<dbReference type="GO" id="GO:0031507">
    <property type="term" value="P:heterochromatin formation"/>
    <property type="evidence" value="ECO:0007669"/>
    <property type="project" value="TreeGrafter"/>
</dbReference>
<evidence type="ECO:0000256" key="3">
    <source>
        <dbReference type="ARBA" id="ARBA00022679"/>
    </source>
</evidence>
<feature type="domain" description="SET" evidence="9">
    <location>
        <begin position="616"/>
        <end position="731"/>
    </location>
</feature>
<accession>A0A1S2Z4R7</accession>
<dbReference type="CDD" id="cd10519">
    <property type="entry name" value="SET_EZH"/>
    <property type="match status" value="1"/>
</dbReference>
<dbReference type="eggNOG" id="KOG1079">
    <property type="taxonomic scope" value="Eukaryota"/>
</dbReference>
<comment type="catalytic activity">
    <reaction evidence="6">
        <text>L-lysyl(27)-[histone H3] + 3 S-adenosyl-L-methionine = N(6),N(6),N(6)-trimethyl-L-lysyl(27)-[histone H3] + 3 S-adenosyl-L-homocysteine + 3 H(+)</text>
        <dbReference type="Rhea" id="RHEA:60292"/>
        <dbReference type="Rhea" id="RHEA-COMP:15535"/>
        <dbReference type="Rhea" id="RHEA-COMP:15548"/>
        <dbReference type="ChEBI" id="CHEBI:15378"/>
        <dbReference type="ChEBI" id="CHEBI:29969"/>
        <dbReference type="ChEBI" id="CHEBI:57856"/>
        <dbReference type="ChEBI" id="CHEBI:59789"/>
        <dbReference type="ChEBI" id="CHEBI:61961"/>
        <dbReference type="EC" id="2.1.1.356"/>
    </reaction>
</comment>
<dbReference type="PROSITE" id="PS51633">
    <property type="entry name" value="CXC"/>
    <property type="match status" value="1"/>
</dbReference>
<dbReference type="SUPFAM" id="SSF82199">
    <property type="entry name" value="SET domain"/>
    <property type="match status" value="1"/>
</dbReference>
<feature type="coiled-coil region" evidence="7">
    <location>
        <begin position="17"/>
        <end position="44"/>
    </location>
</feature>
<evidence type="ECO:0000313" key="12">
    <source>
        <dbReference type="RefSeq" id="XP_004515047.1"/>
    </source>
</evidence>
<evidence type="ECO:0000256" key="1">
    <source>
        <dbReference type="ARBA" id="ARBA00004123"/>
    </source>
</evidence>
<dbReference type="PANTHER" id="PTHR45747">
    <property type="entry name" value="HISTONE-LYSINE N-METHYLTRANSFERASE E(Z)"/>
    <property type="match status" value="1"/>
</dbReference>
<dbReference type="Gene3D" id="2.170.270.10">
    <property type="entry name" value="SET domain"/>
    <property type="match status" value="1"/>
</dbReference>
<organism evidence="11 12">
    <name type="scientific">Cicer arietinum</name>
    <name type="common">Chickpea</name>
    <name type="synonym">Garbanzo</name>
    <dbReference type="NCBI Taxonomy" id="3827"/>
    <lineage>
        <taxon>Eukaryota</taxon>
        <taxon>Viridiplantae</taxon>
        <taxon>Streptophyta</taxon>
        <taxon>Embryophyta</taxon>
        <taxon>Tracheophyta</taxon>
        <taxon>Spermatophyta</taxon>
        <taxon>Magnoliopsida</taxon>
        <taxon>eudicotyledons</taxon>
        <taxon>Gunneridae</taxon>
        <taxon>Pentapetalae</taxon>
        <taxon>rosids</taxon>
        <taxon>fabids</taxon>
        <taxon>Fabales</taxon>
        <taxon>Fabaceae</taxon>
        <taxon>Papilionoideae</taxon>
        <taxon>50 kb inversion clade</taxon>
        <taxon>NPAAA clade</taxon>
        <taxon>Hologalegina</taxon>
        <taxon>IRL clade</taxon>
        <taxon>Cicereae</taxon>
        <taxon>Cicer</taxon>
    </lineage>
</organism>
<dbReference type="SMART" id="SM01114">
    <property type="entry name" value="CXC"/>
    <property type="match status" value="1"/>
</dbReference>
<dbReference type="InterPro" id="IPR045318">
    <property type="entry name" value="EZH1/2-like"/>
</dbReference>
<dbReference type="SMART" id="SM00317">
    <property type="entry name" value="SET"/>
    <property type="match status" value="1"/>
</dbReference>
<dbReference type="AlphaFoldDB" id="A0A1S2Z4R7"/>
<keyword evidence="2" id="KW-0489">Methyltransferase</keyword>
<dbReference type="InterPro" id="IPR026489">
    <property type="entry name" value="CXC_dom"/>
</dbReference>
<protein>
    <submittedName>
        <fullName evidence="12">Histone-lysine N-methyltransferase EZA1-like</fullName>
    </submittedName>
</protein>
<dbReference type="GO" id="GO:0003682">
    <property type="term" value="F:chromatin binding"/>
    <property type="evidence" value="ECO:0007669"/>
    <property type="project" value="TreeGrafter"/>
</dbReference>
<dbReference type="RefSeq" id="XP_004515047.1">
    <property type="nucleotide sequence ID" value="XM_004514990.3"/>
</dbReference>
<dbReference type="InterPro" id="IPR041355">
    <property type="entry name" value="Pre-SET_CXC"/>
</dbReference>
<dbReference type="Pfam" id="PF00856">
    <property type="entry name" value="SET"/>
    <property type="match status" value="1"/>
</dbReference>
<evidence type="ECO:0000259" key="9">
    <source>
        <dbReference type="PROSITE" id="PS50280"/>
    </source>
</evidence>
<feature type="region of interest" description="Disordered" evidence="8">
    <location>
        <begin position="743"/>
        <end position="776"/>
    </location>
</feature>